<dbReference type="EMBL" id="JAPZBT010000006">
    <property type="protein sequence ID" value="KAJ5356241.1"/>
    <property type="molecule type" value="Genomic_DNA"/>
</dbReference>
<evidence type="ECO:0000313" key="2">
    <source>
        <dbReference type="EMBL" id="KAJ5356241.1"/>
    </source>
</evidence>
<dbReference type="RefSeq" id="XP_056574388.1">
    <property type="nucleotide sequence ID" value="XM_056728573.1"/>
</dbReference>
<reference evidence="2" key="2">
    <citation type="journal article" date="2023" name="IMA Fungus">
        <title>Comparative genomic study of the Penicillium genus elucidates a diverse pangenome and 15 lateral gene transfer events.</title>
        <authorList>
            <person name="Petersen C."/>
            <person name="Sorensen T."/>
            <person name="Nielsen M.R."/>
            <person name="Sondergaard T.E."/>
            <person name="Sorensen J.L."/>
            <person name="Fitzpatrick D.A."/>
            <person name="Frisvad J.C."/>
            <person name="Nielsen K.L."/>
        </authorList>
    </citation>
    <scope>NUCLEOTIDE SEQUENCE</scope>
    <source>
        <strain evidence="2">IBT 3081</strain>
    </source>
</reference>
<proteinExistence type="predicted"/>
<evidence type="ECO:0000256" key="1">
    <source>
        <dbReference type="SAM" id="MobiDB-lite"/>
    </source>
</evidence>
<organism evidence="2 3">
    <name type="scientific">Penicillium concentricum</name>
    <dbReference type="NCBI Taxonomy" id="293559"/>
    <lineage>
        <taxon>Eukaryota</taxon>
        <taxon>Fungi</taxon>
        <taxon>Dikarya</taxon>
        <taxon>Ascomycota</taxon>
        <taxon>Pezizomycotina</taxon>
        <taxon>Eurotiomycetes</taxon>
        <taxon>Eurotiomycetidae</taxon>
        <taxon>Eurotiales</taxon>
        <taxon>Aspergillaceae</taxon>
        <taxon>Penicillium</taxon>
    </lineage>
</organism>
<accession>A0A9W9R9V2</accession>
<protein>
    <submittedName>
        <fullName evidence="2">Uncharacterized protein</fullName>
    </submittedName>
</protein>
<keyword evidence="3" id="KW-1185">Reference proteome</keyword>
<feature type="region of interest" description="Disordered" evidence="1">
    <location>
        <begin position="107"/>
        <end position="172"/>
    </location>
</feature>
<dbReference type="GeneID" id="81467756"/>
<comment type="caution">
    <text evidence="2">The sequence shown here is derived from an EMBL/GenBank/DDBJ whole genome shotgun (WGS) entry which is preliminary data.</text>
</comment>
<reference evidence="2" key="1">
    <citation type="submission" date="2022-12" db="EMBL/GenBank/DDBJ databases">
        <authorList>
            <person name="Petersen C."/>
        </authorList>
    </citation>
    <scope>NUCLEOTIDE SEQUENCE</scope>
    <source>
        <strain evidence="2">IBT 3081</strain>
    </source>
</reference>
<name>A0A9W9R9V2_9EURO</name>
<feature type="compositionally biased region" description="Low complexity" evidence="1">
    <location>
        <begin position="121"/>
        <end position="133"/>
    </location>
</feature>
<gene>
    <name evidence="2" type="ORF">N7517_010850</name>
</gene>
<sequence>MSAYGQVWDAEHGLQITAIEAGTGSVTRYQDGRATRFAFKKPFKHLPHVQITPDFGTDPSRPFKQNWIYLLGQGRPAVDREGFSVGIFGSVGHVTAFRYMAIGISERTTTPKPAPKPKPKPTTTKPPVKSTSKGVMRSAPRAEEEEEEEEEEGEEGEEEEDEEEEEEEEEEE</sequence>
<evidence type="ECO:0000313" key="3">
    <source>
        <dbReference type="Proteomes" id="UP001147752"/>
    </source>
</evidence>
<feature type="compositionally biased region" description="Acidic residues" evidence="1">
    <location>
        <begin position="143"/>
        <end position="172"/>
    </location>
</feature>
<dbReference type="Proteomes" id="UP001147752">
    <property type="component" value="Unassembled WGS sequence"/>
</dbReference>
<dbReference type="AlphaFoldDB" id="A0A9W9R9V2"/>
<dbReference type="OrthoDB" id="4419531at2759"/>